<protein>
    <recommendedName>
        <fullName evidence="8">G-protein coupled receptors family 2 profile 2 domain-containing protein</fullName>
    </recommendedName>
</protein>
<organism evidence="6 7">
    <name type="scientific">Exophiala aquamarina CBS 119918</name>
    <dbReference type="NCBI Taxonomy" id="1182545"/>
    <lineage>
        <taxon>Eukaryota</taxon>
        <taxon>Fungi</taxon>
        <taxon>Dikarya</taxon>
        <taxon>Ascomycota</taxon>
        <taxon>Pezizomycotina</taxon>
        <taxon>Eurotiomycetes</taxon>
        <taxon>Chaetothyriomycetidae</taxon>
        <taxon>Chaetothyriales</taxon>
        <taxon>Herpotrichiellaceae</taxon>
        <taxon>Exophiala</taxon>
    </lineage>
</organism>
<dbReference type="GO" id="GO:0004930">
    <property type="term" value="F:G protein-coupled receptor activity"/>
    <property type="evidence" value="ECO:0007669"/>
    <property type="project" value="TreeGrafter"/>
</dbReference>
<dbReference type="GO" id="GO:0005886">
    <property type="term" value="C:plasma membrane"/>
    <property type="evidence" value="ECO:0007669"/>
    <property type="project" value="TreeGrafter"/>
</dbReference>
<sequence>MACNVYLSFFRQYDSAQLKGLEWKYLGACYGVPFIPAIVFLFVSSPSRGKVFGSAVLWCWISPEWNVLRIAVFYGPVWIVILTTIFIYIRVGMVVFRWRKQLLSLDQSGPKSASGGALRGFAMKDLPSPAPMSQAARYEVTITSQVAHSPDWKTTLTSPRNTTYTEETAMKSPTSAHARFSSLPDATYPAPNTNVVVQRSPVRVLDANKATLSYCKTALLFFFALLCTWYVSAVSRRLSHLRNFPLTCHVRVPSTINRVNTLVHPENTVFGLDLASSLVLPLQGFWNTLIYIVTSLPACKALWSEISAKFGSGAPRPNRSLPTSLTISTKFNNHRTLGSEDTRADITMRIDGRNRVIEHNYRNRDSIISNDDYIATQMRGPSPLP</sequence>
<evidence type="ECO:0000256" key="4">
    <source>
        <dbReference type="ARBA" id="ARBA00023136"/>
    </source>
</evidence>
<proteinExistence type="predicted"/>
<evidence type="ECO:0000313" key="6">
    <source>
        <dbReference type="EMBL" id="KEF55211.1"/>
    </source>
</evidence>
<accession>A0A072P5U5</accession>
<keyword evidence="2 5" id="KW-0812">Transmembrane</keyword>
<feature type="transmembrane region" description="Helical" evidence="5">
    <location>
        <begin position="213"/>
        <end position="232"/>
    </location>
</feature>
<feature type="transmembrane region" description="Helical" evidence="5">
    <location>
        <begin position="25"/>
        <end position="47"/>
    </location>
</feature>
<reference evidence="6 7" key="1">
    <citation type="submission" date="2013-03" db="EMBL/GenBank/DDBJ databases">
        <title>The Genome Sequence of Exophiala aquamarina CBS 119918.</title>
        <authorList>
            <consortium name="The Broad Institute Genomics Platform"/>
            <person name="Cuomo C."/>
            <person name="de Hoog S."/>
            <person name="Gorbushina A."/>
            <person name="Walker B."/>
            <person name="Young S.K."/>
            <person name="Zeng Q."/>
            <person name="Gargeya S."/>
            <person name="Fitzgerald M."/>
            <person name="Haas B."/>
            <person name="Abouelleil A."/>
            <person name="Allen A.W."/>
            <person name="Alvarado L."/>
            <person name="Arachchi H.M."/>
            <person name="Berlin A.M."/>
            <person name="Chapman S.B."/>
            <person name="Gainer-Dewar J."/>
            <person name="Goldberg J."/>
            <person name="Griggs A."/>
            <person name="Gujja S."/>
            <person name="Hansen M."/>
            <person name="Howarth C."/>
            <person name="Imamovic A."/>
            <person name="Ireland A."/>
            <person name="Larimer J."/>
            <person name="McCowan C."/>
            <person name="Murphy C."/>
            <person name="Pearson M."/>
            <person name="Poon T.W."/>
            <person name="Priest M."/>
            <person name="Roberts A."/>
            <person name="Saif S."/>
            <person name="Shea T."/>
            <person name="Sisk P."/>
            <person name="Sykes S."/>
            <person name="Wortman J."/>
            <person name="Nusbaum C."/>
            <person name="Birren B."/>
        </authorList>
    </citation>
    <scope>NUCLEOTIDE SEQUENCE [LARGE SCALE GENOMIC DNA]</scope>
    <source>
        <strain evidence="6 7">CBS 119918</strain>
    </source>
</reference>
<dbReference type="Proteomes" id="UP000027920">
    <property type="component" value="Unassembled WGS sequence"/>
</dbReference>
<evidence type="ECO:0000256" key="2">
    <source>
        <dbReference type="ARBA" id="ARBA00022692"/>
    </source>
</evidence>
<comment type="subcellular location">
    <subcellularLocation>
        <location evidence="1">Membrane</location>
        <topology evidence="1">Multi-pass membrane protein</topology>
    </subcellularLocation>
</comment>
<keyword evidence="3 5" id="KW-1133">Transmembrane helix</keyword>
<keyword evidence="7" id="KW-1185">Reference proteome</keyword>
<gene>
    <name evidence="6" type="ORF">A1O9_08865</name>
</gene>
<evidence type="ECO:0000256" key="1">
    <source>
        <dbReference type="ARBA" id="ARBA00004141"/>
    </source>
</evidence>
<dbReference type="Gene3D" id="1.20.1070.10">
    <property type="entry name" value="Rhodopsin 7-helix transmembrane proteins"/>
    <property type="match status" value="1"/>
</dbReference>
<dbReference type="STRING" id="1182545.A0A072P5U5"/>
<dbReference type="EMBL" id="AMGV01000008">
    <property type="protein sequence ID" value="KEF55211.1"/>
    <property type="molecule type" value="Genomic_DNA"/>
</dbReference>
<evidence type="ECO:0000313" key="7">
    <source>
        <dbReference type="Proteomes" id="UP000027920"/>
    </source>
</evidence>
<dbReference type="Pfam" id="PF05462">
    <property type="entry name" value="Dicty_CAR"/>
    <property type="match status" value="1"/>
</dbReference>
<dbReference type="RefSeq" id="XP_013257801.1">
    <property type="nucleotide sequence ID" value="XM_013402347.1"/>
</dbReference>
<dbReference type="AlphaFoldDB" id="A0A072P5U5"/>
<dbReference type="OrthoDB" id="18453at2759"/>
<dbReference type="HOGENOM" id="CLU_024810_2_0_1"/>
<comment type="caution">
    <text evidence="6">The sequence shown here is derived from an EMBL/GenBank/DDBJ whole genome shotgun (WGS) entry which is preliminary data.</text>
</comment>
<evidence type="ECO:0000256" key="5">
    <source>
        <dbReference type="SAM" id="Phobius"/>
    </source>
</evidence>
<name>A0A072P5U5_9EURO</name>
<feature type="transmembrane region" description="Helical" evidence="5">
    <location>
        <begin position="67"/>
        <end position="89"/>
    </location>
</feature>
<evidence type="ECO:0000256" key="3">
    <source>
        <dbReference type="ARBA" id="ARBA00022989"/>
    </source>
</evidence>
<dbReference type="GeneID" id="25283775"/>
<evidence type="ECO:0008006" key="8">
    <source>
        <dbReference type="Google" id="ProtNLM"/>
    </source>
</evidence>
<dbReference type="GO" id="GO:0007189">
    <property type="term" value="P:adenylate cyclase-activating G protein-coupled receptor signaling pathway"/>
    <property type="evidence" value="ECO:0007669"/>
    <property type="project" value="TreeGrafter"/>
</dbReference>
<dbReference type="PANTHER" id="PTHR23112:SF0">
    <property type="entry name" value="TRANSMEMBRANE PROTEIN 116"/>
    <property type="match status" value="1"/>
</dbReference>
<keyword evidence="4 5" id="KW-0472">Membrane</keyword>
<dbReference type="PANTHER" id="PTHR23112">
    <property type="entry name" value="G PROTEIN-COUPLED RECEPTOR 157-RELATED"/>
    <property type="match status" value="1"/>
</dbReference>
<dbReference type="VEuPathDB" id="FungiDB:A1O9_08865"/>